<dbReference type="GO" id="GO:0031969">
    <property type="term" value="C:chloroplast membrane"/>
    <property type="evidence" value="ECO:0007669"/>
    <property type="project" value="UniProtKB-SubCell"/>
</dbReference>
<dbReference type="GO" id="GO:0006412">
    <property type="term" value="P:translation"/>
    <property type="evidence" value="ECO:0007669"/>
    <property type="project" value="InterPro"/>
</dbReference>
<keyword evidence="5 12" id="KW-0812">Transmembrane</keyword>
<keyword evidence="6 12" id="KW-0547">Nucleotide-binding</keyword>
<evidence type="ECO:0000256" key="6">
    <source>
        <dbReference type="ARBA" id="ARBA00022741"/>
    </source>
</evidence>
<feature type="region of interest" description="Disordered" evidence="13">
    <location>
        <begin position="718"/>
        <end position="737"/>
    </location>
</feature>
<reference evidence="14 15" key="1">
    <citation type="journal article" date="2024" name="Nat. Commun.">
        <title>Phylogenomics reveals the evolutionary origins of lichenization in chlorophyte algae.</title>
        <authorList>
            <person name="Puginier C."/>
            <person name="Libourel C."/>
            <person name="Otte J."/>
            <person name="Skaloud P."/>
            <person name="Haon M."/>
            <person name="Grisel S."/>
            <person name="Petersen M."/>
            <person name="Berrin J.G."/>
            <person name="Delaux P.M."/>
            <person name="Dal Grande F."/>
            <person name="Keller J."/>
        </authorList>
    </citation>
    <scope>NUCLEOTIDE SEQUENCE [LARGE SCALE GENOMIC DNA]</scope>
    <source>
        <strain evidence="14 15">SAG 245.80</strain>
    </source>
</reference>
<protein>
    <recommendedName>
        <fullName evidence="12">ADP,ATP carrier protein</fullName>
    </recommendedName>
</protein>
<evidence type="ECO:0000256" key="3">
    <source>
        <dbReference type="ARBA" id="ARBA00010797"/>
    </source>
</evidence>
<evidence type="ECO:0000256" key="12">
    <source>
        <dbReference type="RuleBase" id="RU363121"/>
    </source>
</evidence>
<dbReference type="HAMAP" id="MF_00539">
    <property type="entry name" value="Ribosomal_bL27"/>
    <property type="match status" value="1"/>
</dbReference>
<feature type="transmembrane region" description="Helical" evidence="12">
    <location>
        <begin position="214"/>
        <end position="233"/>
    </location>
</feature>
<evidence type="ECO:0000256" key="8">
    <source>
        <dbReference type="ARBA" id="ARBA00022980"/>
    </source>
</evidence>
<dbReference type="FunFam" id="2.40.50.100:FF:000060">
    <property type="entry name" value="Apicoplast ribosomal protein L27"/>
    <property type="match status" value="1"/>
</dbReference>
<name>A0AAW1RVS0_9CHLO</name>
<dbReference type="Pfam" id="PF03219">
    <property type="entry name" value="TLC"/>
    <property type="match status" value="1"/>
</dbReference>
<feature type="transmembrane region" description="Helical" evidence="12">
    <location>
        <begin position="317"/>
        <end position="335"/>
    </location>
</feature>
<evidence type="ECO:0000256" key="13">
    <source>
        <dbReference type="SAM" id="MobiDB-lite"/>
    </source>
</evidence>
<keyword evidence="7 12" id="KW-0067">ATP-binding</keyword>
<evidence type="ECO:0000256" key="9">
    <source>
        <dbReference type="ARBA" id="ARBA00022989"/>
    </source>
</evidence>
<dbReference type="Proteomes" id="UP001445335">
    <property type="component" value="Unassembled WGS sequence"/>
</dbReference>
<gene>
    <name evidence="14" type="ORF">WJX81_001233</name>
</gene>
<accession>A0AAW1RVS0</accession>
<feature type="transmembrane region" description="Helical" evidence="12">
    <location>
        <begin position="93"/>
        <end position="113"/>
    </location>
</feature>
<keyword evidence="9 12" id="KW-1133">Transmembrane helix</keyword>
<dbReference type="GO" id="GO:0005471">
    <property type="term" value="F:ATP:ADP antiporter activity"/>
    <property type="evidence" value="ECO:0007669"/>
    <property type="project" value="InterPro"/>
</dbReference>
<dbReference type="NCBIfam" id="TIGR00769">
    <property type="entry name" value="AAA"/>
    <property type="match status" value="1"/>
</dbReference>
<feature type="transmembrane region" description="Helical" evidence="12">
    <location>
        <begin position="125"/>
        <end position="145"/>
    </location>
</feature>
<proteinExistence type="inferred from homology"/>
<feature type="transmembrane region" description="Helical" evidence="12">
    <location>
        <begin position="386"/>
        <end position="410"/>
    </location>
</feature>
<dbReference type="AlphaFoldDB" id="A0AAW1RVS0"/>
<dbReference type="InterPro" id="IPR001684">
    <property type="entry name" value="Ribosomal_bL27"/>
</dbReference>
<feature type="transmembrane region" description="Helical" evidence="12">
    <location>
        <begin position="355"/>
        <end position="374"/>
    </location>
</feature>
<dbReference type="Pfam" id="PF01016">
    <property type="entry name" value="Ribosomal_L27"/>
    <property type="match status" value="1"/>
</dbReference>
<evidence type="ECO:0000256" key="2">
    <source>
        <dbReference type="ARBA" id="ARBA00007127"/>
    </source>
</evidence>
<keyword evidence="8" id="KW-0689">Ribosomal protein</keyword>
<evidence type="ECO:0000313" key="15">
    <source>
        <dbReference type="Proteomes" id="UP001445335"/>
    </source>
</evidence>
<keyword evidence="10 12" id="KW-0472">Membrane</keyword>
<keyword evidence="15" id="KW-1185">Reference proteome</keyword>
<dbReference type="PANTHER" id="PTHR31187:SF1">
    <property type="entry name" value="ADP,ATP CARRIER PROTEIN 1"/>
    <property type="match status" value="1"/>
</dbReference>
<dbReference type="GO" id="GO:1990904">
    <property type="term" value="C:ribonucleoprotein complex"/>
    <property type="evidence" value="ECO:0007669"/>
    <property type="project" value="UniProtKB-KW"/>
</dbReference>
<evidence type="ECO:0000256" key="5">
    <source>
        <dbReference type="ARBA" id="ARBA00022692"/>
    </source>
</evidence>
<comment type="similarity">
    <text evidence="2 12">Belongs to the ADP/ATP translocase tlc family.</text>
</comment>
<dbReference type="GO" id="GO:0003735">
    <property type="term" value="F:structural constituent of ribosome"/>
    <property type="evidence" value="ECO:0007669"/>
    <property type="project" value="InterPro"/>
</dbReference>
<comment type="subcellular location">
    <subcellularLocation>
        <location evidence="1">Membrane</location>
        <topology evidence="1">Multi-pass membrane protein</topology>
    </subcellularLocation>
    <subcellularLocation>
        <location evidence="12">Plastid</location>
        <location evidence="12">Chloroplast membrane</location>
        <topology evidence="12">Multi-pass membrane protein</topology>
    </subcellularLocation>
</comment>
<evidence type="ECO:0000313" key="14">
    <source>
        <dbReference type="EMBL" id="KAK9837422.1"/>
    </source>
</evidence>
<feature type="transmembrane region" description="Helical" evidence="12">
    <location>
        <begin position="487"/>
        <end position="515"/>
    </location>
</feature>
<comment type="caution">
    <text evidence="14">The sequence shown here is derived from an EMBL/GenBank/DDBJ whole genome shotgun (WGS) entry which is preliminary data.</text>
</comment>
<evidence type="ECO:0000256" key="1">
    <source>
        <dbReference type="ARBA" id="ARBA00004141"/>
    </source>
</evidence>
<dbReference type="PRINTS" id="PR00063">
    <property type="entry name" value="RIBOSOMALL27"/>
</dbReference>
<evidence type="ECO:0000256" key="4">
    <source>
        <dbReference type="ARBA" id="ARBA00022448"/>
    </source>
</evidence>
<feature type="transmembrane region" description="Helical" evidence="12">
    <location>
        <begin position="182"/>
        <end position="202"/>
    </location>
</feature>
<dbReference type="GO" id="GO:0005524">
    <property type="term" value="F:ATP binding"/>
    <property type="evidence" value="ECO:0007669"/>
    <property type="project" value="UniProtKB-KW"/>
</dbReference>
<feature type="transmembrane region" description="Helical" evidence="12">
    <location>
        <begin position="253"/>
        <end position="275"/>
    </location>
</feature>
<evidence type="ECO:0000256" key="10">
    <source>
        <dbReference type="ARBA" id="ARBA00023136"/>
    </source>
</evidence>
<evidence type="ECO:0000256" key="11">
    <source>
        <dbReference type="ARBA" id="ARBA00023274"/>
    </source>
</evidence>
<feature type="compositionally biased region" description="Basic and acidic residues" evidence="13">
    <location>
        <begin position="728"/>
        <end position="737"/>
    </location>
</feature>
<feature type="transmembrane region" description="Helical" evidence="12">
    <location>
        <begin position="416"/>
        <end position="437"/>
    </location>
</feature>
<sequence length="757" mass="81720">MVTVAQTVRQPAFLGPRQASRPAGRLVSVRAEAVAAPSLDGAESKKFMGIEALTWSKILPLGFIFFCILFNYTILRDTKDVLVVTAPGSGAEIIPFLKTWVNLPMAIGFTVLYAKLANILSTESLFYACIIPFIVFFGAFAFVLYPLRDTIHPHVLADKLYAQMGVRFAGPIAILRNWSFCLFYVMAELWGSVVVSLLFWGFANQIMTVEEAKIFYPLFGLGANVALIFSGRAVKYFSQIRAQLPAGVDGWGYSLKGMMGMVVIGGLLITGTYFLMQRRVVPKVQALQKVGQLKKKKKKKSNMGLGESFTFLAKSPYIRDLATLVVAYGISINLVEVTWKSKIKAQFPNPNDYSAFMGDFSSATGAVTFIMMLLSRFIFRKYGWGVAAIITPTVLLITGVAFFALVLGSGPLTPSLASIGLTPLMAAVLVGAAQNVFSKSSKYSLFDPCKEMAYIPLDEETQLKGKAAIDVVCNPLGKSGGSAIQQLMIIGFGSLAASTPYLGAILLAVVLAWLAAASSLNKQFTELQQKEQLAKLASAREALAAAASGTRKFKFVSGVNEQGFIEGRYVPLEAGEDVTASMDVVEAGSAEEAAAMAVGNRAGAKLQTPRLAGLTRTASPALVECAHKKGGGSTKNGRDSNAQRRGVKVYGGQRVKAGGIIVRQLGTVFHPGDFVGCGKDHTLFALKEGVVVYKKTKYIKKVSVINTEDYVIPEGQRVKPGSRKWRNHEKYPPRSELRAQASADMLAALSQEQPAMA</sequence>
<dbReference type="SUPFAM" id="SSF110324">
    <property type="entry name" value="Ribosomal L27 protein-like"/>
    <property type="match status" value="1"/>
</dbReference>
<organism evidence="14 15">
    <name type="scientific">Elliptochloris bilobata</name>
    <dbReference type="NCBI Taxonomy" id="381761"/>
    <lineage>
        <taxon>Eukaryota</taxon>
        <taxon>Viridiplantae</taxon>
        <taxon>Chlorophyta</taxon>
        <taxon>core chlorophytes</taxon>
        <taxon>Trebouxiophyceae</taxon>
        <taxon>Trebouxiophyceae incertae sedis</taxon>
        <taxon>Elliptochloris clade</taxon>
        <taxon>Elliptochloris</taxon>
    </lineage>
</organism>
<dbReference type="Gene3D" id="2.40.50.100">
    <property type="match status" value="1"/>
</dbReference>
<dbReference type="InterPro" id="IPR004667">
    <property type="entry name" value="ADP_ATP_car_bac_type"/>
</dbReference>
<keyword evidence="11" id="KW-0687">Ribonucleoprotein</keyword>
<dbReference type="EMBL" id="JALJOU010000021">
    <property type="protein sequence ID" value="KAK9837422.1"/>
    <property type="molecule type" value="Genomic_DNA"/>
</dbReference>
<dbReference type="NCBIfam" id="TIGR00062">
    <property type="entry name" value="L27"/>
    <property type="match status" value="1"/>
</dbReference>
<evidence type="ECO:0000256" key="7">
    <source>
        <dbReference type="ARBA" id="ARBA00022840"/>
    </source>
</evidence>
<dbReference type="GO" id="GO:0005840">
    <property type="term" value="C:ribosome"/>
    <property type="evidence" value="ECO:0007669"/>
    <property type="project" value="UniProtKB-KW"/>
</dbReference>
<comment type="similarity">
    <text evidence="3">Belongs to the bacterial ribosomal protein bL27 family.</text>
</comment>
<keyword evidence="12" id="KW-0150">Chloroplast</keyword>
<keyword evidence="12" id="KW-0934">Plastid</keyword>
<keyword evidence="4 12" id="KW-0813">Transport</keyword>
<dbReference type="PANTHER" id="PTHR31187">
    <property type="match status" value="1"/>
</dbReference>
<feature type="transmembrane region" description="Helical" evidence="12">
    <location>
        <begin position="54"/>
        <end position="73"/>
    </location>
</feature>